<proteinExistence type="predicted"/>
<name>A0A8S5LDP3_9CAUD</name>
<organism evidence="1">
    <name type="scientific">Siphoviridae sp. ctj495</name>
    <dbReference type="NCBI Taxonomy" id="2823592"/>
    <lineage>
        <taxon>Viruses</taxon>
        <taxon>Duplodnaviria</taxon>
        <taxon>Heunggongvirae</taxon>
        <taxon>Uroviricota</taxon>
        <taxon>Caudoviricetes</taxon>
    </lineage>
</organism>
<accession>A0A8S5LDP3</accession>
<protein>
    <submittedName>
        <fullName evidence="1">Uncharacterized protein</fullName>
    </submittedName>
</protein>
<reference evidence="1" key="1">
    <citation type="journal article" date="2021" name="Proc. Natl. Acad. Sci. U.S.A.">
        <title>A Catalog of Tens of Thousands of Viruses from Human Metagenomes Reveals Hidden Associations with Chronic Diseases.</title>
        <authorList>
            <person name="Tisza M.J."/>
            <person name="Buck C.B."/>
        </authorList>
    </citation>
    <scope>NUCLEOTIDE SEQUENCE</scope>
    <source>
        <strain evidence="1">Ctj495</strain>
    </source>
</reference>
<evidence type="ECO:0000313" key="1">
    <source>
        <dbReference type="EMBL" id="DAD68132.1"/>
    </source>
</evidence>
<sequence length="91" mass="9787">MKNPDPIQQTIEAALKEAELHDPSSEDYTTIARNVETLAKAKALGESKKLSKDAILGAVTSMAGIVAVLQYERLAVVSSKAFGLIMKVKPF</sequence>
<dbReference type="EMBL" id="BK014692">
    <property type="protein sequence ID" value="DAD68132.1"/>
    <property type="molecule type" value="Genomic_DNA"/>
</dbReference>